<organism evidence="2 3">
    <name type="scientific">Thiohalomonas denitrificans</name>
    <dbReference type="NCBI Taxonomy" id="415747"/>
    <lineage>
        <taxon>Bacteria</taxon>
        <taxon>Pseudomonadati</taxon>
        <taxon>Pseudomonadota</taxon>
        <taxon>Gammaproteobacteria</taxon>
        <taxon>Thiohalomonadales</taxon>
        <taxon>Thiohalomonadaceae</taxon>
        <taxon>Thiohalomonas</taxon>
    </lineage>
</organism>
<protein>
    <submittedName>
        <fullName evidence="2">Uncharacterized protein</fullName>
    </submittedName>
</protein>
<name>A0A1G5QR75_9GAMM</name>
<proteinExistence type="predicted"/>
<sequence length="118" mass="13032">MNRARTTLSLLGALTLLLALTGCSPHPAAGNWTATAEDSQFSRLEVTYEGRANLFEFGEEKAGRHCFWSGESKQVISMSCKPAFDTDIEEHYRLNLEGDGTAILMRDDQAVAYFSPEP</sequence>
<evidence type="ECO:0000313" key="2">
    <source>
        <dbReference type="EMBL" id="SCZ64088.1"/>
    </source>
</evidence>
<accession>A0A1G5QR75</accession>
<evidence type="ECO:0000256" key="1">
    <source>
        <dbReference type="SAM" id="SignalP"/>
    </source>
</evidence>
<dbReference type="EMBL" id="FMWD01000008">
    <property type="protein sequence ID" value="SCZ64088.1"/>
    <property type="molecule type" value="Genomic_DNA"/>
</dbReference>
<dbReference type="OrthoDB" id="5801693at2"/>
<dbReference type="Proteomes" id="UP000199648">
    <property type="component" value="Unassembled WGS sequence"/>
</dbReference>
<dbReference type="PROSITE" id="PS51257">
    <property type="entry name" value="PROKAR_LIPOPROTEIN"/>
    <property type="match status" value="1"/>
</dbReference>
<keyword evidence="1" id="KW-0732">Signal</keyword>
<dbReference type="AlphaFoldDB" id="A0A1G5QR75"/>
<dbReference type="STRING" id="415747.SAMN03097708_02561"/>
<keyword evidence="3" id="KW-1185">Reference proteome</keyword>
<dbReference type="RefSeq" id="WP_092997839.1">
    <property type="nucleotide sequence ID" value="NZ_FMWD01000008.1"/>
</dbReference>
<reference evidence="2 3" key="1">
    <citation type="submission" date="2016-10" db="EMBL/GenBank/DDBJ databases">
        <authorList>
            <person name="de Groot N.N."/>
        </authorList>
    </citation>
    <scope>NUCLEOTIDE SEQUENCE [LARGE SCALE GENOMIC DNA]</scope>
    <source>
        <strain evidence="2 3">HLD2</strain>
    </source>
</reference>
<feature type="signal peptide" evidence="1">
    <location>
        <begin position="1"/>
        <end position="28"/>
    </location>
</feature>
<gene>
    <name evidence="2" type="ORF">SAMN03097708_02561</name>
</gene>
<evidence type="ECO:0000313" key="3">
    <source>
        <dbReference type="Proteomes" id="UP000199648"/>
    </source>
</evidence>
<feature type="chain" id="PRO_5011683236" evidence="1">
    <location>
        <begin position="29"/>
        <end position="118"/>
    </location>
</feature>